<evidence type="ECO:0000259" key="8">
    <source>
        <dbReference type="Pfam" id="PF00438"/>
    </source>
</evidence>
<evidence type="ECO:0000256" key="3">
    <source>
        <dbReference type="ARBA" id="ARBA00022723"/>
    </source>
</evidence>
<evidence type="ECO:0000256" key="5">
    <source>
        <dbReference type="ARBA" id="ARBA00022840"/>
    </source>
</evidence>
<feature type="domain" description="S-adenosylmethionine synthetase N-terminal" evidence="8">
    <location>
        <begin position="5"/>
        <end position="82"/>
    </location>
</feature>
<comment type="caution">
    <text evidence="11">The sequence shown here is derived from an EMBL/GenBank/DDBJ whole genome shotgun (WGS) entry which is preliminary data.</text>
</comment>
<keyword evidence="1" id="KW-0554">One-carbon metabolism</keyword>
<evidence type="ECO:0000259" key="10">
    <source>
        <dbReference type="Pfam" id="PF02773"/>
    </source>
</evidence>
<sequence length="348" mass="38165">MLKAVEALASGHPDKICDQIADGIVDEYLRRDPESRLDIKVLGSHGMIMIGGEVNSTADFDVAALAKQIYAEIGYQDEVEVFVNVEPSSEEMLKTVGSYDTVVVNGYATRETREFLPLPFVLAQGLVRRLDDLRKLDPMFHWLGEDGKAQVVMDGKKIFAVTLLASHAADVSPNDVKANLLARVIYPIIGSDDVQIFINPIGSFSSRGFQADAGASGRRPAADFYGGLIPHGDASPIGKDPLRAERAGAYMARYVAKYLVSQGLAESAMVTLVYTLGRSEPIMIEVRAVGEKSRGAKMDFTNLVKEKFDFKLESIVKKLDLKKPRYRSVAVYGQFGREGVPWEEVGNV</sequence>
<proteinExistence type="predicted"/>
<keyword evidence="2" id="KW-0808">Transferase</keyword>
<dbReference type="PATRIC" id="fig|1619000.3.peg.505"/>
<dbReference type="GO" id="GO:0004478">
    <property type="term" value="F:methionine adenosyltransferase activity"/>
    <property type="evidence" value="ECO:0007669"/>
    <property type="project" value="InterPro"/>
</dbReference>
<evidence type="ECO:0000256" key="4">
    <source>
        <dbReference type="ARBA" id="ARBA00022741"/>
    </source>
</evidence>
<name>A0A0G1LNI2_9BACT</name>
<dbReference type="InterPro" id="IPR022636">
    <property type="entry name" value="S-AdoMet_synthetase_sfam"/>
</dbReference>
<dbReference type="PANTHER" id="PTHR11964">
    <property type="entry name" value="S-ADENOSYLMETHIONINE SYNTHETASE"/>
    <property type="match status" value="1"/>
</dbReference>
<dbReference type="Proteomes" id="UP000034154">
    <property type="component" value="Unassembled WGS sequence"/>
</dbReference>
<dbReference type="GO" id="GO:0005524">
    <property type="term" value="F:ATP binding"/>
    <property type="evidence" value="ECO:0007669"/>
    <property type="project" value="UniProtKB-KW"/>
</dbReference>
<feature type="domain" description="S-adenosylmethionine synthetase central" evidence="9">
    <location>
        <begin position="97"/>
        <end position="204"/>
    </location>
</feature>
<accession>A0A0G1LNI2</accession>
<dbReference type="InterPro" id="IPR002133">
    <property type="entry name" value="S-AdoMet_synthetase"/>
</dbReference>
<dbReference type="InterPro" id="IPR022629">
    <property type="entry name" value="S-AdoMet_synt_central"/>
</dbReference>
<organism evidence="11 12">
    <name type="scientific">Candidatus Uhrbacteria bacterium GW2011_GWF2_44_350</name>
    <dbReference type="NCBI Taxonomy" id="1619000"/>
    <lineage>
        <taxon>Bacteria</taxon>
        <taxon>Candidatus Uhriibacteriota</taxon>
    </lineage>
</organism>
<dbReference type="GO" id="GO:0006556">
    <property type="term" value="P:S-adenosylmethionine biosynthetic process"/>
    <property type="evidence" value="ECO:0007669"/>
    <property type="project" value="InterPro"/>
</dbReference>
<dbReference type="Pfam" id="PF02773">
    <property type="entry name" value="S-AdoMet_synt_C"/>
    <property type="match status" value="1"/>
</dbReference>
<dbReference type="SUPFAM" id="SSF55973">
    <property type="entry name" value="S-adenosylmethionine synthetase"/>
    <property type="match status" value="3"/>
</dbReference>
<protein>
    <submittedName>
        <fullName evidence="11">S-adenosylmethionine synthase</fullName>
    </submittedName>
</protein>
<gene>
    <name evidence="11" type="ORF">UW63_C0028G0004</name>
</gene>
<dbReference type="GO" id="GO:0006730">
    <property type="term" value="P:one-carbon metabolic process"/>
    <property type="evidence" value="ECO:0007669"/>
    <property type="project" value="UniProtKB-KW"/>
</dbReference>
<dbReference type="PIRSF" id="PIRSF000497">
    <property type="entry name" value="MAT"/>
    <property type="match status" value="1"/>
</dbReference>
<evidence type="ECO:0000256" key="1">
    <source>
        <dbReference type="ARBA" id="ARBA00022563"/>
    </source>
</evidence>
<evidence type="ECO:0000256" key="6">
    <source>
        <dbReference type="ARBA" id="ARBA00022842"/>
    </source>
</evidence>
<evidence type="ECO:0000256" key="2">
    <source>
        <dbReference type="ARBA" id="ARBA00022679"/>
    </source>
</evidence>
<feature type="domain" description="S-adenosylmethionine synthetase C-terminal" evidence="10">
    <location>
        <begin position="208"/>
        <end position="343"/>
    </location>
</feature>
<dbReference type="Pfam" id="PF02772">
    <property type="entry name" value="S-AdoMet_synt_M"/>
    <property type="match status" value="1"/>
</dbReference>
<keyword evidence="7" id="KW-0630">Potassium</keyword>
<dbReference type="GO" id="GO:0046872">
    <property type="term" value="F:metal ion binding"/>
    <property type="evidence" value="ECO:0007669"/>
    <property type="project" value="UniProtKB-KW"/>
</dbReference>
<keyword evidence="3" id="KW-0479">Metal-binding</keyword>
<dbReference type="Pfam" id="PF00438">
    <property type="entry name" value="S-AdoMet_synt_N"/>
    <property type="match status" value="1"/>
</dbReference>
<keyword evidence="4" id="KW-0547">Nucleotide-binding</keyword>
<keyword evidence="5" id="KW-0067">ATP-binding</keyword>
<evidence type="ECO:0000259" key="9">
    <source>
        <dbReference type="Pfam" id="PF02772"/>
    </source>
</evidence>
<dbReference type="EMBL" id="LCJB01000028">
    <property type="protein sequence ID" value="KKT70342.1"/>
    <property type="molecule type" value="Genomic_DNA"/>
</dbReference>
<dbReference type="InterPro" id="IPR022630">
    <property type="entry name" value="S-AdoMet_synt_C"/>
</dbReference>
<evidence type="ECO:0000313" key="12">
    <source>
        <dbReference type="Proteomes" id="UP000034154"/>
    </source>
</evidence>
<reference evidence="11 12" key="1">
    <citation type="journal article" date="2015" name="Nature">
        <title>rRNA introns, odd ribosomes, and small enigmatic genomes across a large radiation of phyla.</title>
        <authorList>
            <person name="Brown C.T."/>
            <person name="Hug L.A."/>
            <person name="Thomas B.C."/>
            <person name="Sharon I."/>
            <person name="Castelle C.J."/>
            <person name="Singh A."/>
            <person name="Wilkins M.J."/>
            <person name="Williams K.H."/>
            <person name="Banfield J.F."/>
        </authorList>
    </citation>
    <scope>NUCLEOTIDE SEQUENCE [LARGE SCALE GENOMIC DNA]</scope>
</reference>
<evidence type="ECO:0000256" key="7">
    <source>
        <dbReference type="ARBA" id="ARBA00022958"/>
    </source>
</evidence>
<dbReference type="InterPro" id="IPR022628">
    <property type="entry name" value="S-AdoMet_synt_N"/>
</dbReference>
<evidence type="ECO:0000313" key="11">
    <source>
        <dbReference type="EMBL" id="KKT70342.1"/>
    </source>
</evidence>
<dbReference type="Gene3D" id="3.30.300.10">
    <property type="match status" value="3"/>
</dbReference>
<dbReference type="AlphaFoldDB" id="A0A0G1LNI2"/>
<keyword evidence="6" id="KW-0460">Magnesium</keyword>